<reference evidence="7" key="1">
    <citation type="submission" date="2020-05" db="EMBL/GenBank/DDBJ databases">
        <authorList>
            <person name="Chiriac C."/>
            <person name="Salcher M."/>
            <person name="Ghai R."/>
            <person name="Kavagutti S V."/>
        </authorList>
    </citation>
    <scope>NUCLEOTIDE SEQUENCE</scope>
</reference>
<evidence type="ECO:0000256" key="1">
    <source>
        <dbReference type="ARBA" id="ARBA00004141"/>
    </source>
</evidence>
<sequence length="182" mass="17946">MPAALTLLLGGVFAASGVAKLRDPAGMVVLLRQALRPTVPAFALTRALAVLELALGALLVVAVAPRVAGALAALVLVALSVALRVAARRAPEAVAACGCFGSGAGAPPGQALARNALLIAGAAAVVAWSPGRGPWDLSAEQLAGAVTLAVGLPCAWLLATALAREARRPRPPRPGSTSAGHA</sequence>
<evidence type="ECO:0000256" key="5">
    <source>
        <dbReference type="SAM" id="Phobius"/>
    </source>
</evidence>
<dbReference type="InterPro" id="IPR009908">
    <property type="entry name" value="Methylamine_util_MauE"/>
</dbReference>
<evidence type="ECO:0000256" key="2">
    <source>
        <dbReference type="ARBA" id="ARBA00022692"/>
    </source>
</evidence>
<proteinExistence type="predicted"/>
<evidence type="ECO:0000259" key="6">
    <source>
        <dbReference type="Pfam" id="PF07291"/>
    </source>
</evidence>
<evidence type="ECO:0000256" key="4">
    <source>
        <dbReference type="ARBA" id="ARBA00023136"/>
    </source>
</evidence>
<evidence type="ECO:0000256" key="3">
    <source>
        <dbReference type="ARBA" id="ARBA00022989"/>
    </source>
</evidence>
<dbReference type="Pfam" id="PF07291">
    <property type="entry name" value="MauE"/>
    <property type="match status" value="1"/>
</dbReference>
<comment type="subcellular location">
    <subcellularLocation>
        <location evidence="1">Membrane</location>
        <topology evidence="1">Multi-pass membrane protein</topology>
    </subcellularLocation>
</comment>
<organism evidence="7">
    <name type="scientific">freshwater metagenome</name>
    <dbReference type="NCBI Taxonomy" id="449393"/>
    <lineage>
        <taxon>unclassified sequences</taxon>
        <taxon>metagenomes</taxon>
        <taxon>ecological metagenomes</taxon>
    </lineage>
</organism>
<feature type="transmembrane region" description="Helical" evidence="5">
    <location>
        <begin position="70"/>
        <end position="87"/>
    </location>
</feature>
<evidence type="ECO:0000313" key="7">
    <source>
        <dbReference type="EMBL" id="CAB4914482.1"/>
    </source>
</evidence>
<gene>
    <name evidence="7" type="ORF">UFOPK3564_01474</name>
</gene>
<dbReference type="GO" id="GO:0016020">
    <property type="term" value="C:membrane"/>
    <property type="evidence" value="ECO:0007669"/>
    <property type="project" value="UniProtKB-SubCell"/>
</dbReference>
<keyword evidence="3 5" id="KW-1133">Transmembrane helix</keyword>
<feature type="transmembrane region" description="Helical" evidence="5">
    <location>
        <begin position="43"/>
        <end position="63"/>
    </location>
</feature>
<keyword evidence="2 5" id="KW-0812">Transmembrane</keyword>
<feature type="domain" description="Methylamine utilisation protein MauE" evidence="6">
    <location>
        <begin position="3"/>
        <end position="126"/>
    </location>
</feature>
<dbReference type="AlphaFoldDB" id="A0A6J7H3R0"/>
<dbReference type="GO" id="GO:0030416">
    <property type="term" value="P:methylamine metabolic process"/>
    <property type="evidence" value="ECO:0007669"/>
    <property type="project" value="InterPro"/>
</dbReference>
<dbReference type="EMBL" id="CAFBMK010000074">
    <property type="protein sequence ID" value="CAB4914482.1"/>
    <property type="molecule type" value="Genomic_DNA"/>
</dbReference>
<protein>
    <submittedName>
        <fullName evidence="7">Unannotated protein</fullName>
    </submittedName>
</protein>
<feature type="transmembrane region" description="Helical" evidence="5">
    <location>
        <begin position="142"/>
        <end position="163"/>
    </location>
</feature>
<name>A0A6J7H3R0_9ZZZZ</name>
<keyword evidence="4 5" id="KW-0472">Membrane</keyword>
<accession>A0A6J7H3R0</accession>